<dbReference type="InterPro" id="IPR051545">
    <property type="entry name" value="NAD(P)H_dehydrogenase_qn"/>
</dbReference>
<sequence length="184" mass="21158">MVTIVFAHPWHGSFNKAILDAIIDEYDNNNVAYEVLDLHKDNFNPVFTEDELSVYNKGKVLDPLILRYQQVIKKSDKMIFIFPNWWNTMPAILKGFFDKVLLKDFAFNYEGGFNALLDIEQSLIITTSEHPSPNFKNTIENGLIGDMLKPVGIRNSVWLSCEGTSKGTDEMRKSFIDHVRQAIR</sequence>
<evidence type="ECO:0000256" key="2">
    <source>
        <dbReference type="ARBA" id="ARBA00023002"/>
    </source>
</evidence>
<feature type="domain" description="Flavodoxin-like fold" evidence="3">
    <location>
        <begin position="2"/>
        <end position="170"/>
    </location>
</feature>
<dbReference type="SUPFAM" id="SSF52218">
    <property type="entry name" value="Flavoproteins"/>
    <property type="match status" value="1"/>
</dbReference>
<dbReference type="EMBL" id="FLUL01000001">
    <property type="protein sequence ID" value="SBW03529.1"/>
    <property type="molecule type" value="Genomic_DNA"/>
</dbReference>
<dbReference type="PANTHER" id="PTHR10204">
    <property type="entry name" value="NAD P H OXIDOREDUCTASE-RELATED"/>
    <property type="match status" value="1"/>
</dbReference>
<dbReference type="RefSeq" id="WP_296950095.1">
    <property type="nucleotide sequence ID" value="NZ_LT599021.1"/>
</dbReference>
<dbReference type="Pfam" id="PF02525">
    <property type="entry name" value="Flavodoxin_2"/>
    <property type="match status" value="1"/>
</dbReference>
<dbReference type="GO" id="GO:0005829">
    <property type="term" value="C:cytosol"/>
    <property type="evidence" value="ECO:0007669"/>
    <property type="project" value="TreeGrafter"/>
</dbReference>
<accession>A0A212JVP2</accession>
<dbReference type="GO" id="GO:0003955">
    <property type="term" value="F:NAD(P)H dehydrogenase (quinone) activity"/>
    <property type="evidence" value="ECO:0007669"/>
    <property type="project" value="TreeGrafter"/>
</dbReference>
<dbReference type="InterPro" id="IPR029039">
    <property type="entry name" value="Flavoprotein-like_sf"/>
</dbReference>
<keyword evidence="2" id="KW-0560">Oxidoreductase</keyword>
<reference evidence="4" key="1">
    <citation type="submission" date="2016-04" db="EMBL/GenBank/DDBJ databases">
        <authorList>
            <person name="Evans L.H."/>
            <person name="Alamgir A."/>
            <person name="Owens N."/>
            <person name="Weber N.D."/>
            <person name="Virtaneva K."/>
            <person name="Barbian K."/>
            <person name="Babar A."/>
            <person name="Rosenke K."/>
        </authorList>
    </citation>
    <scope>NUCLEOTIDE SEQUENCE</scope>
    <source>
        <strain evidence="4">86-2</strain>
    </source>
</reference>
<gene>
    <name evidence="4" type="ORF">KL86DYS2_12452</name>
</gene>
<evidence type="ECO:0000313" key="4">
    <source>
        <dbReference type="EMBL" id="SBW03529.1"/>
    </source>
</evidence>
<dbReference type="PANTHER" id="PTHR10204:SF34">
    <property type="entry name" value="NAD(P)H DEHYDROGENASE [QUINONE] 1 ISOFORM 1"/>
    <property type="match status" value="1"/>
</dbReference>
<organism evidence="4">
    <name type="scientific">uncultured Dysgonomonas sp</name>
    <dbReference type="NCBI Taxonomy" id="206096"/>
    <lineage>
        <taxon>Bacteria</taxon>
        <taxon>Pseudomonadati</taxon>
        <taxon>Bacteroidota</taxon>
        <taxon>Bacteroidia</taxon>
        <taxon>Bacteroidales</taxon>
        <taxon>Dysgonomonadaceae</taxon>
        <taxon>Dysgonomonas</taxon>
        <taxon>environmental samples</taxon>
    </lineage>
</organism>
<evidence type="ECO:0000259" key="3">
    <source>
        <dbReference type="Pfam" id="PF02525"/>
    </source>
</evidence>
<dbReference type="AlphaFoldDB" id="A0A212JVP2"/>
<protein>
    <recommendedName>
        <fullName evidence="3">Flavodoxin-like fold domain-containing protein</fullName>
    </recommendedName>
</protein>
<dbReference type="InterPro" id="IPR003680">
    <property type="entry name" value="Flavodoxin_fold"/>
</dbReference>
<name>A0A212JVP2_9BACT</name>
<evidence type="ECO:0000256" key="1">
    <source>
        <dbReference type="ARBA" id="ARBA00006252"/>
    </source>
</evidence>
<comment type="similarity">
    <text evidence="1">Belongs to the NAD(P)H dehydrogenase (quinone) family.</text>
</comment>
<proteinExistence type="inferred from homology"/>
<dbReference type="Gene3D" id="3.40.50.360">
    <property type="match status" value="1"/>
</dbReference>